<dbReference type="InterPro" id="IPR012440">
    <property type="entry name" value="DUF1641"/>
</dbReference>
<reference evidence="2" key="4">
    <citation type="submission" date="2020-09" db="EMBL/GenBank/DDBJ databases">
        <authorList>
            <person name="Sun Q."/>
            <person name="Ohkuma M."/>
        </authorList>
    </citation>
    <scope>NUCLEOTIDE SEQUENCE</scope>
    <source>
        <strain evidence="2">JCM 31740</strain>
    </source>
</reference>
<proteinExistence type="predicted"/>
<reference evidence="3" key="2">
    <citation type="submission" date="2018-04" db="EMBL/GenBank/DDBJ databases">
        <title>Complete genome sequence of Sulfodiicoccus acidiphilus strain HS-1.</title>
        <authorList>
            <person name="Sakai H.D."/>
            <person name="Kurosawa N."/>
        </authorList>
    </citation>
    <scope>NUCLEOTIDE SEQUENCE [LARGE SCALE GENOMIC DNA]</scope>
    <source>
        <strain evidence="3">HS-1</strain>
    </source>
</reference>
<name>A0A348B6F9_9CREN</name>
<dbReference type="Pfam" id="PF07849">
    <property type="entry name" value="DUF1641"/>
    <property type="match status" value="1"/>
</dbReference>
<reference evidence="2" key="1">
    <citation type="journal article" date="2014" name="Int. J. Syst. Evol. Microbiol.">
        <title>Complete genome sequence of Corynebacterium casei LMG S-19264T (=DSM 44701T), isolated from a smear-ripened cheese.</title>
        <authorList>
            <consortium name="US DOE Joint Genome Institute (JGI-PGF)"/>
            <person name="Walter F."/>
            <person name="Albersmeier A."/>
            <person name="Kalinowski J."/>
            <person name="Ruckert C."/>
        </authorList>
    </citation>
    <scope>NUCLEOTIDE SEQUENCE</scope>
    <source>
        <strain evidence="2">JCM 31740</strain>
    </source>
</reference>
<evidence type="ECO:0000313" key="2">
    <source>
        <dbReference type="EMBL" id="GGT98151.1"/>
    </source>
</evidence>
<protein>
    <recommendedName>
        <fullName evidence="4">DUF1641 domain-containing protein</fullName>
    </recommendedName>
</protein>
<evidence type="ECO:0000313" key="3">
    <source>
        <dbReference type="Proteomes" id="UP000276741"/>
    </source>
</evidence>
<sequence length="230" mass="25878">MVKKMESLDLDKVMSKIDDKKLQEIADLLDELSTVNETLDKLREMKESGTLDALINFSYGLKSLRDLLNEDAVRNLSRYASNLLEFASSVDDETVQSWKRMASDIRVVEKLLARLNELNNNGTLDTLLEMAYWLKSLRDLLNEDAVRNLSEKVSSLLEVSSEMSELLKQGWLSKLNEVLSSQEIRDAVKDPPRVGLSGLIRMLSDPDVQKGMGIAMSILKAIGKRTGQQS</sequence>
<dbReference type="AlphaFoldDB" id="A0A348B6F9"/>
<reference evidence="1" key="3">
    <citation type="journal article" date="2019" name="BMC Res. Notes">
        <title>Complete genome sequence of the Sulfodiicoccus acidiphilus strain HS-1T, the first crenarchaeon that lacks polB3, isolated from an acidic hot spring in Ohwaku-dani, Hakone, Japan.</title>
        <authorList>
            <person name="Sakai H.D."/>
            <person name="Kurosawa N."/>
        </authorList>
    </citation>
    <scope>NUCLEOTIDE SEQUENCE</scope>
    <source>
        <strain evidence="1">HS-1</strain>
    </source>
</reference>
<accession>A0A348B6F9</accession>
<evidence type="ECO:0008006" key="4">
    <source>
        <dbReference type="Google" id="ProtNLM"/>
    </source>
</evidence>
<dbReference type="KEGG" id="sacd:HS1genome_2150"/>
<evidence type="ECO:0000313" key="1">
    <source>
        <dbReference type="EMBL" id="BBD73761.1"/>
    </source>
</evidence>
<dbReference type="PANTHER" id="PTHR38433">
    <property type="match status" value="1"/>
</dbReference>
<dbReference type="EMBL" id="AP018553">
    <property type="protein sequence ID" value="BBD73761.1"/>
    <property type="molecule type" value="Genomic_DNA"/>
</dbReference>
<gene>
    <name evidence="2" type="ORF">GCM10007116_14660</name>
    <name evidence="1" type="ORF">HS1genome_2150</name>
</gene>
<dbReference type="Proteomes" id="UP000276741">
    <property type="component" value="Chromosome"/>
</dbReference>
<dbReference type="PANTHER" id="PTHR38433:SF1">
    <property type="entry name" value="DUF1641 DOMAIN-CONTAINING PROTEIN"/>
    <property type="match status" value="1"/>
</dbReference>
<organism evidence="1 3">
    <name type="scientific">Sulfodiicoccus acidiphilus</name>
    <dbReference type="NCBI Taxonomy" id="1670455"/>
    <lineage>
        <taxon>Archaea</taxon>
        <taxon>Thermoproteota</taxon>
        <taxon>Thermoprotei</taxon>
        <taxon>Sulfolobales</taxon>
        <taxon>Sulfolobaceae</taxon>
        <taxon>Sulfodiicoccus</taxon>
    </lineage>
</organism>
<keyword evidence="3" id="KW-1185">Reference proteome</keyword>
<dbReference type="EMBL" id="BMQS01000012">
    <property type="protein sequence ID" value="GGT98151.1"/>
    <property type="molecule type" value="Genomic_DNA"/>
</dbReference>
<dbReference type="Proteomes" id="UP000616143">
    <property type="component" value="Unassembled WGS sequence"/>
</dbReference>